<dbReference type="RefSeq" id="XP_033682456.1">
    <property type="nucleotide sequence ID" value="XM_033822596.1"/>
</dbReference>
<feature type="compositionally biased region" description="Basic residues" evidence="1">
    <location>
        <begin position="20"/>
        <end position="38"/>
    </location>
</feature>
<dbReference type="AlphaFoldDB" id="A0A6A6IC18"/>
<feature type="region of interest" description="Disordered" evidence="1">
    <location>
        <begin position="1"/>
        <end position="70"/>
    </location>
</feature>
<keyword evidence="3" id="KW-1185">Reference proteome</keyword>
<evidence type="ECO:0000256" key="1">
    <source>
        <dbReference type="SAM" id="MobiDB-lite"/>
    </source>
</evidence>
<accession>A0A6A6IC18</accession>
<dbReference type="PANTHER" id="PTHR38116:SF1">
    <property type="entry name" value="BZIP DOMAIN-CONTAINING PROTEIN"/>
    <property type="match status" value="1"/>
</dbReference>
<feature type="non-terminal residue" evidence="2">
    <location>
        <position position="284"/>
    </location>
</feature>
<dbReference type="PANTHER" id="PTHR38116">
    <property type="entry name" value="CHROMOSOME 7, WHOLE GENOME SHOTGUN SEQUENCE"/>
    <property type="match status" value="1"/>
</dbReference>
<protein>
    <recommendedName>
        <fullName evidence="4">BZIP domain-containing protein</fullName>
    </recommendedName>
</protein>
<organism evidence="2 3">
    <name type="scientific">Trematosphaeria pertusa</name>
    <dbReference type="NCBI Taxonomy" id="390896"/>
    <lineage>
        <taxon>Eukaryota</taxon>
        <taxon>Fungi</taxon>
        <taxon>Dikarya</taxon>
        <taxon>Ascomycota</taxon>
        <taxon>Pezizomycotina</taxon>
        <taxon>Dothideomycetes</taxon>
        <taxon>Pleosporomycetidae</taxon>
        <taxon>Pleosporales</taxon>
        <taxon>Massarineae</taxon>
        <taxon>Trematosphaeriaceae</taxon>
        <taxon>Trematosphaeria</taxon>
    </lineage>
</organism>
<dbReference type="GeneID" id="54575926"/>
<feature type="compositionally biased region" description="Polar residues" evidence="1">
    <location>
        <begin position="42"/>
        <end position="54"/>
    </location>
</feature>
<dbReference type="Pfam" id="PF11905">
    <property type="entry name" value="DUF3425"/>
    <property type="match status" value="1"/>
</dbReference>
<reference evidence="2" key="1">
    <citation type="journal article" date="2020" name="Stud. Mycol.">
        <title>101 Dothideomycetes genomes: a test case for predicting lifestyles and emergence of pathogens.</title>
        <authorList>
            <person name="Haridas S."/>
            <person name="Albert R."/>
            <person name="Binder M."/>
            <person name="Bloem J."/>
            <person name="Labutti K."/>
            <person name="Salamov A."/>
            <person name="Andreopoulos B."/>
            <person name="Baker S."/>
            <person name="Barry K."/>
            <person name="Bills G."/>
            <person name="Bluhm B."/>
            <person name="Cannon C."/>
            <person name="Castanera R."/>
            <person name="Culley D."/>
            <person name="Daum C."/>
            <person name="Ezra D."/>
            <person name="Gonzalez J."/>
            <person name="Henrissat B."/>
            <person name="Kuo A."/>
            <person name="Liang C."/>
            <person name="Lipzen A."/>
            <person name="Lutzoni F."/>
            <person name="Magnuson J."/>
            <person name="Mondo S."/>
            <person name="Nolan M."/>
            <person name="Ohm R."/>
            <person name="Pangilinan J."/>
            <person name="Park H.-J."/>
            <person name="Ramirez L."/>
            <person name="Alfaro M."/>
            <person name="Sun H."/>
            <person name="Tritt A."/>
            <person name="Yoshinaga Y."/>
            <person name="Zwiers L.-H."/>
            <person name="Turgeon B."/>
            <person name="Goodwin S."/>
            <person name="Spatafora J."/>
            <person name="Crous P."/>
            <person name="Grigoriev I."/>
        </authorList>
    </citation>
    <scope>NUCLEOTIDE SEQUENCE</scope>
    <source>
        <strain evidence="2">CBS 122368</strain>
    </source>
</reference>
<evidence type="ECO:0000313" key="3">
    <source>
        <dbReference type="Proteomes" id="UP000800094"/>
    </source>
</evidence>
<proteinExistence type="predicted"/>
<dbReference type="InterPro" id="IPR021833">
    <property type="entry name" value="DUF3425"/>
</dbReference>
<dbReference type="OrthoDB" id="2245989at2759"/>
<evidence type="ECO:0008006" key="4">
    <source>
        <dbReference type="Google" id="ProtNLM"/>
    </source>
</evidence>
<evidence type="ECO:0000313" key="2">
    <source>
        <dbReference type="EMBL" id="KAF2247452.1"/>
    </source>
</evidence>
<dbReference type="Proteomes" id="UP000800094">
    <property type="component" value="Unassembled WGS sequence"/>
</dbReference>
<gene>
    <name evidence="2" type="ORF">BU26DRAFT_383110</name>
</gene>
<dbReference type="EMBL" id="ML987197">
    <property type="protein sequence ID" value="KAF2247452.1"/>
    <property type="molecule type" value="Genomic_DNA"/>
</dbReference>
<dbReference type="CDD" id="cd14688">
    <property type="entry name" value="bZIP_YAP"/>
    <property type="match status" value="1"/>
</dbReference>
<name>A0A6A6IC18_9PLEO</name>
<sequence length="284" mass="31851">LVDAWRPNDDWTGVTSTTERKKRQNRINQRAYRRRKNAQRMLPQSPSLQSSHVSPITAAAGASDSSERRSGIGCDYRLTPAASDGPVLLVSPDQVAYLRELLRRAYEDYSLGALRPSNLAVLIRLNALNAVARNAVLMGFPAEGLCRDDFESPYTEAGPRLPQSQIPAPACPKMLMPTALQRTVQHHPWLDLLPFPAFRDNMLRALDAGIFDDDELCEDVLNVGSEDLGEKPALIVWGESSDSGAWEANVPFLRKWGWLLRGCAELIEATNYWREKRGEKRLRL</sequence>
<feature type="non-terminal residue" evidence="2">
    <location>
        <position position="1"/>
    </location>
</feature>